<evidence type="ECO:0000313" key="3">
    <source>
        <dbReference type="EMBL" id="OQR91637.1"/>
    </source>
</evidence>
<dbReference type="OrthoDB" id="196547at2759"/>
<dbReference type="SUPFAM" id="SSF48097">
    <property type="entry name" value="Regulator of G-protein signaling, RGS"/>
    <property type="match status" value="1"/>
</dbReference>
<dbReference type="InterPro" id="IPR044926">
    <property type="entry name" value="RGS_subdomain_2"/>
</dbReference>
<dbReference type="Proteomes" id="UP000243579">
    <property type="component" value="Unassembled WGS sequence"/>
</dbReference>
<comment type="caution">
    <text evidence="3">The sequence shown here is derived from an EMBL/GenBank/DDBJ whole genome shotgun (WGS) entry which is preliminary data.</text>
</comment>
<keyword evidence="4" id="KW-1185">Reference proteome</keyword>
<dbReference type="InterPro" id="IPR018488">
    <property type="entry name" value="cNMP-bd_CS"/>
</dbReference>
<dbReference type="InterPro" id="IPR036305">
    <property type="entry name" value="RGS_sf"/>
</dbReference>
<dbReference type="PROSITE" id="PS00889">
    <property type="entry name" value="CNMP_BINDING_2"/>
    <property type="match status" value="1"/>
</dbReference>
<protein>
    <recommendedName>
        <fullName evidence="5">Cyclic nucleotide-binding domain-containing protein</fullName>
    </recommendedName>
</protein>
<dbReference type="PANTHER" id="PTHR23011">
    <property type="entry name" value="CYCLIC NUCLEOTIDE-BINDING DOMAIN CONTAINING PROTEIN"/>
    <property type="match status" value="1"/>
</dbReference>
<gene>
    <name evidence="3" type="ORF">ACHHYP_04511</name>
</gene>
<dbReference type="InterPro" id="IPR018490">
    <property type="entry name" value="cNMP-bd_dom_sf"/>
</dbReference>
<dbReference type="SUPFAM" id="SSF51206">
    <property type="entry name" value="cAMP-binding domain-like"/>
    <property type="match status" value="2"/>
</dbReference>
<dbReference type="InterPro" id="IPR016137">
    <property type="entry name" value="RGS"/>
</dbReference>
<reference evidence="3 4" key="1">
    <citation type="journal article" date="2014" name="Genome Biol. Evol.">
        <title>The secreted proteins of Achlya hypogyna and Thraustotheca clavata identify the ancestral oomycete secretome and reveal gene acquisitions by horizontal gene transfer.</title>
        <authorList>
            <person name="Misner I."/>
            <person name="Blouin N."/>
            <person name="Leonard G."/>
            <person name="Richards T.A."/>
            <person name="Lane C.E."/>
        </authorList>
    </citation>
    <scope>NUCLEOTIDE SEQUENCE [LARGE SCALE GENOMIC DNA]</scope>
    <source>
        <strain evidence="3 4">ATCC 48635</strain>
    </source>
</reference>
<dbReference type="AlphaFoldDB" id="A0A1V9Z131"/>
<dbReference type="SMART" id="SM00100">
    <property type="entry name" value="cNMP"/>
    <property type="match status" value="2"/>
</dbReference>
<dbReference type="SMART" id="SM00315">
    <property type="entry name" value="RGS"/>
    <property type="match status" value="1"/>
</dbReference>
<feature type="domain" description="Cyclic nucleotide-binding" evidence="1">
    <location>
        <begin position="198"/>
        <end position="334"/>
    </location>
</feature>
<proteinExistence type="predicted"/>
<feature type="domain" description="RGS" evidence="2">
    <location>
        <begin position="490"/>
        <end position="620"/>
    </location>
</feature>
<feature type="domain" description="Cyclic nucleotide-binding" evidence="1">
    <location>
        <begin position="395"/>
        <end position="470"/>
    </location>
</feature>
<evidence type="ECO:0000259" key="1">
    <source>
        <dbReference type="PROSITE" id="PS50042"/>
    </source>
</evidence>
<dbReference type="PANTHER" id="PTHR23011:SF28">
    <property type="entry name" value="CYCLIC NUCLEOTIDE-BINDING DOMAIN CONTAINING PROTEIN"/>
    <property type="match status" value="1"/>
</dbReference>
<dbReference type="Gene3D" id="1.10.167.10">
    <property type="entry name" value="Regulator of G-protein Signalling 4, domain 2"/>
    <property type="match status" value="1"/>
</dbReference>
<accession>A0A1V9Z131</accession>
<evidence type="ECO:0000313" key="4">
    <source>
        <dbReference type="Proteomes" id="UP000243579"/>
    </source>
</evidence>
<evidence type="ECO:0008006" key="5">
    <source>
        <dbReference type="Google" id="ProtNLM"/>
    </source>
</evidence>
<organism evidence="3 4">
    <name type="scientific">Achlya hypogyna</name>
    <name type="common">Oomycete</name>
    <name type="synonym">Protoachlya hypogyna</name>
    <dbReference type="NCBI Taxonomy" id="1202772"/>
    <lineage>
        <taxon>Eukaryota</taxon>
        <taxon>Sar</taxon>
        <taxon>Stramenopiles</taxon>
        <taxon>Oomycota</taxon>
        <taxon>Saprolegniomycetes</taxon>
        <taxon>Saprolegniales</taxon>
        <taxon>Achlyaceae</taxon>
        <taxon>Achlya</taxon>
    </lineage>
</organism>
<dbReference type="CDD" id="cd00038">
    <property type="entry name" value="CAP_ED"/>
    <property type="match status" value="2"/>
</dbReference>
<name>A0A1V9Z131_ACHHY</name>
<dbReference type="Pfam" id="PF00615">
    <property type="entry name" value="RGS"/>
    <property type="match status" value="1"/>
</dbReference>
<dbReference type="Pfam" id="PF00027">
    <property type="entry name" value="cNMP_binding"/>
    <property type="match status" value="2"/>
</dbReference>
<dbReference type="PROSITE" id="PS50042">
    <property type="entry name" value="CNMP_BINDING_3"/>
    <property type="match status" value="2"/>
</dbReference>
<evidence type="ECO:0000259" key="2">
    <source>
        <dbReference type="PROSITE" id="PS50132"/>
    </source>
</evidence>
<dbReference type="EMBL" id="JNBR01000513">
    <property type="protein sequence ID" value="OQR91637.1"/>
    <property type="molecule type" value="Genomic_DNA"/>
</dbReference>
<dbReference type="InterPro" id="IPR014710">
    <property type="entry name" value="RmlC-like_jellyroll"/>
</dbReference>
<dbReference type="InterPro" id="IPR000595">
    <property type="entry name" value="cNMP-bd_dom"/>
</dbReference>
<dbReference type="PROSITE" id="PS50132">
    <property type="entry name" value="RGS"/>
    <property type="match status" value="1"/>
</dbReference>
<dbReference type="Gene3D" id="2.60.120.10">
    <property type="entry name" value="Jelly Rolls"/>
    <property type="match status" value="2"/>
</dbReference>
<sequence>MGNLAGVVRGAYVPAHQRMQVLENTPFTMFLNTEVLHDIAMCFNALRFEAGAPIEFQKHELVIVARGSADVSTIVPQTNHKKVKVTEVLCKKRVGDILTNVTKAHVIMKRKSAPETTYGGKNVTAMLDLVSVTADKKEGCVVLRLNRERFLKIRAKHIRDGTYHLTINRATKSATDDWQLISSIADEQVVDYLAAVPFFAEVTSTRLLGLAGLCSFLVVQKDDIICRENDYGDRFYICIEGLLQVTVANQSTKPTLSVSAKSLSQRRLERHRPSHSLSEVLIRRLANGSYFGEISLLLNVKRSATVKAVENSLLVYIEAPAFRNFMKVCPDIKQALEEGKTGALLRQVTRLLVIIARLLQITTKHHVHNFVSAMKGEDQCRMAQAGQLVEVNRGTVFIHEDDDPMFYIVLNGLVEVEYPFPTGKSYVTLPPGGYCGEISVMLHCKSLITAVAQEDSILLAMAPLEFHTLFATLREVFSEFLLKNLQELARIEDVIDHYEAHELWLVFLENRPNNYGEATRTMMNALALLEEIEEFAAGMASMANDELRTVGRAIINDYLSLGAPKRVPVSAETIAAVVAQVEAPELDKNIFLGVRREMLSLMTGPSFHEFKASQRYRDLLASYAVVPDIPAHLSPEMLQQLTFDEFCRQPHTIVHSYSWSHPDAMEELKPTAT</sequence>